<dbReference type="AlphaFoldDB" id="K0SMG7"/>
<dbReference type="GO" id="GO:0005737">
    <property type="term" value="C:cytoplasm"/>
    <property type="evidence" value="ECO:0007669"/>
    <property type="project" value="UniProtKB-SubCell"/>
</dbReference>
<comment type="function">
    <text evidence="11">Plays a role in pre-mRNA splicing as a core component of the spliceosomal U1, U2, U4 and U5 small nuclear ribonucleoproteins (snRNPs), the building blocks of the spliceosome.</text>
</comment>
<evidence type="ECO:0000313" key="13">
    <source>
        <dbReference type="EMBL" id="EJK67508.1"/>
    </source>
</evidence>
<comment type="subcellular location">
    <subcellularLocation>
        <location evidence="2">Cytoplasm</location>
    </subcellularLocation>
    <subcellularLocation>
        <location evidence="1 11">Nucleus</location>
    </subcellularLocation>
</comment>
<keyword evidence="9 11" id="KW-0539">Nucleus</keyword>
<dbReference type="GO" id="GO:0005686">
    <property type="term" value="C:U2 snRNP"/>
    <property type="evidence" value="ECO:0007669"/>
    <property type="project" value="UniProtKB-UniRule"/>
</dbReference>
<keyword evidence="6 11" id="KW-0747">Spliceosome</keyword>
<dbReference type="SMART" id="SM00651">
    <property type="entry name" value="Sm"/>
    <property type="match status" value="1"/>
</dbReference>
<dbReference type="GO" id="GO:0046540">
    <property type="term" value="C:U4/U6 x U5 tri-snRNP complex"/>
    <property type="evidence" value="ECO:0007669"/>
    <property type="project" value="UniProtKB-UniRule"/>
</dbReference>
<keyword evidence="4" id="KW-0963">Cytoplasm</keyword>
<dbReference type="Proteomes" id="UP000266841">
    <property type="component" value="Unassembled WGS sequence"/>
</dbReference>
<keyword evidence="5 11" id="KW-0507">mRNA processing</keyword>
<dbReference type="eggNOG" id="KOG1774">
    <property type="taxonomic scope" value="Eukaryota"/>
</dbReference>
<dbReference type="InterPro" id="IPR047575">
    <property type="entry name" value="Sm"/>
</dbReference>
<dbReference type="PANTHER" id="PTHR11193">
    <property type="entry name" value="SMALL NUCLEAR RIBONUCLEOPROTEIN E"/>
    <property type="match status" value="1"/>
</dbReference>
<dbReference type="GO" id="GO:0005682">
    <property type="term" value="C:U5 snRNP"/>
    <property type="evidence" value="ECO:0007669"/>
    <property type="project" value="UniProtKB-UniRule"/>
</dbReference>
<comment type="caution">
    <text evidence="13">The sequence shown here is derived from an EMBL/GenBank/DDBJ whole genome shotgun (WGS) entry which is preliminary data.</text>
</comment>
<dbReference type="InterPro" id="IPR001163">
    <property type="entry name" value="Sm_dom_euk/arc"/>
</dbReference>
<keyword evidence="14" id="KW-1185">Reference proteome</keyword>
<dbReference type="GO" id="GO:0005681">
    <property type="term" value="C:spliceosomal complex"/>
    <property type="evidence" value="ECO:0007669"/>
    <property type="project" value="UniProtKB-KW"/>
</dbReference>
<evidence type="ECO:0000256" key="2">
    <source>
        <dbReference type="ARBA" id="ARBA00004496"/>
    </source>
</evidence>
<evidence type="ECO:0000256" key="9">
    <source>
        <dbReference type="ARBA" id="ARBA00023242"/>
    </source>
</evidence>
<gene>
    <name evidence="13" type="ORF">THAOC_11446</name>
</gene>
<evidence type="ECO:0000256" key="3">
    <source>
        <dbReference type="ARBA" id="ARBA00006850"/>
    </source>
</evidence>
<evidence type="ECO:0000256" key="1">
    <source>
        <dbReference type="ARBA" id="ARBA00004123"/>
    </source>
</evidence>
<evidence type="ECO:0000256" key="6">
    <source>
        <dbReference type="ARBA" id="ARBA00022728"/>
    </source>
</evidence>
<dbReference type="GO" id="GO:0005685">
    <property type="term" value="C:U1 snRNP"/>
    <property type="evidence" value="ECO:0007669"/>
    <property type="project" value="UniProtKB-UniRule"/>
</dbReference>
<sequence length="222" mass="24503">MLMPALSLRACTQPYPGPQDYKIGKGRESSGLPLLLAVLLPAVSPRTGTGRYGFITAHLLQDTDGRMTSDHTAGRRTSGTLLVSIEYQSHHAAPKSQKGDDIAHQCHIWSSSVSLERQHMAACSRRSRAPPNARRGSTGDHLCGPYILISRIPLAQIRKKTRVKIWLYEDTRMSIEGQIIGFDEYMNFVLDSATEVDMKTGKRTDVGRILLKGDAITLMQTA</sequence>
<keyword evidence="8 11" id="KW-0508">mRNA splicing</keyword>
<dbReference type="Pfam" id="PF01423">
    <property type="entry name" value="LSM"/>
    <property type="match status" value="1"/>
</dbReference>
<evidence type="ECO:0000256" key="11">
    <source>
        <dbReference type="RuleBase" id="RU365053"/>
    </source>
</evidence>
<dbReference type="PROSITE" id="PS52002">
    <property type="entry name" value="SM"/>
    <property type="match status" value="1"/>
</dbReference>
<name>K0SMG7_THAOC</name>
<evidence type="ECO:0000259" key="12">
    <source>
        <dbReference type="PROSITE" id="PS52002"/>
    </source>
</evidence>
<comment type="similarity">
    <text evidence="3 11">Belongs to the snRNP Sm proteins family.</text>
</comment>
<evidence type="ECO:0000313" key="14">
    <source>
        <dbReference type="Proteomes" id="UP000266841"/>
    </source>
</evidence>
<accession>K0SMG7</accession>
<dbReference type="EMBL" id="AGNL01012987">
    <property type="protein sequence ID" value="EJK67508.1"/>
    <property type="molecule type" value="Genomic_DNA"/>
</dbReference>
<keyword evidence="10 11" id="KW-0687">Ribonucleoprotein</keyword>
<dbReference type="InterPro" id="IPR010920">
    <property type="entry name" value="LSM_dom_sf"/>
</dbReference>
<dbReference type="CDD" id="cd01718">
    <property type="entry name" value="Sm_E"/>
    <property type="match status" value="1"/>
</dbReference>
<dbReference type="GO" id="GO:0000387">
    <property type="term" value="P:spliceosomal snRNP assembly"/>
    <property type="evidence" value="ECO:0007669"/>
    <property type="project" value="UniProtKB-UniRule"/>
</dbReference>
<evidence type="ECO:0000256" key="8">
    <source>
        <dbReference type="ARBA" id="ARBA00023187"/>
    </source>
</evidence>
<dbReference type="GO" id="GO:0005687">
    <property type="term" value="C:U4 snRNP"/>
    <property type="evidence" value="ECO:0007669"/>
    <property type="project" value="UniProtKB-UniRule"/>
</dbReference>
<evidence type="ECO:0000256" key="7">
    <source>
        <dbReference type="ARBA" id="ARBA00022884"/>
    </source>
</evidence>
<evidence type="ECO:0000256" key="10">
    <source>
        <dbReference type="ARBA" id="ARBA00023274"/>
    </source>
</evidence>
<dbReference type="InterPro" id="IPR027078">
    <property type="entry name" value="snRNP-E"/>
</dbReference>
<evidence type="ECO:0000256" key="4">
    <source>
        <dbReference type="ARBA" id="ARBA00022490"/>
    </source>
</evidence>
<feature type="domain" description="Sm" evidence="12">
    <location>
        <begin position="150"/>
        <end position="222"/>
    </location>
</feature>
<dbReference type="SUPFAM" id="SSF50182">
    <property type="entry name" value="Sm-like ribonucleoproteins"/>
    <property type="match status" value="1"/>
</dbReference>
<dbReference type="Gene3D" id="2.30.30.100">
    <property type="match status" value="1"/>
</dbReference>
<proteinExistence type="inferred from homology"/>
<dbReference type="GO" id="GO:0003723">
    <property type="term" value="F:RNA binding"/>
    <property type="evidence" value="ECO:0007669"/>
    <property type="project" value="UniProtKB-KW"/>
</dbReference>
<evidence type="ECO:0000256" key="5">
    <source>
        <dbReference type="ARBA" id="ARBA00022664"/>
    </source>
</evidence>
<reference evidence="13 14" key="1">
    <citation type="journal article" date="2012" name="Genome Biol.">
        <title>Genome and low-iron response of an oceanic diatom adapted to chronic iron limitation.</title>
        <authorList>
            <person name="Lommer M."/>
            <person name="Specht M."/>
            <person name="Roy A.S."/>
            <person name="Kraemer L."/>
            <person name="Andreson R."/>
            <person name="Gutowska M.A."/>
            <person name="Wolf J."/>
            <person name="Bergner S.V."/>
            <person name="Schilhabel M.B."/>
            <person name="Klostermeier U.C."/>
            <person name="Beiko R.G."/>
            <person name="Rosenstiel P."/>
            <person name="Hippler M."/>
            <person name="Laroche J."/>
        </authorList>
    </citation>
    <scope>NUCLEOTIDE SEQUENCE [LARGE SCALE GENOMIC DNA]</scope>
    <source>
        <strain evidence="13 14">CCMP1005</strain>
    </source>
</reference>
<dbReference type="OrthoDB" id="25620at2759"/>
<keyword evidence="7 11" id="KW-0694">RNA-binding</keyword>
<organism evidence="13 14">
    <name type="scientific">Thalassiosira oceanica</name>
    <name type="common">Marine diatom</name>
    <dbReference type="NCBI Taxonomy" id="159749"/>
    <lineage>
        <taxon>Eukaryota</taxon>
        <taxon>Sar</taxon>
        <taxon>Stramenopiles</taxon>
        <taxon>Ochrophyta</taxon>
        <taxon>Bacillariophyta</taxon>
        <taxon>Coscinodiscophyceae</taxon>
        <taxon>Thalassiosirophycidae</taxon>
        <taxon>Thalassiosirales</taxon>
        <taxon>Thalassiosiraceae</taxon>
        <taxon>Thalassiosira</taxon>
    </lineage>
</organism>
<protein>
    <recommendedName>
        <fullName evidence="11">Small nuclear ribonucleoprotein E</fullName>
        <shortName evidence="11">snRNP-E</shortName>
    </recommendedName>
    <alternativeName>
        <fullName evidence="11">Sm protein E</fullName>
    </alternativeName>
</protein>